<reference evidence="2" key="1">
    <citation type="submission" date="2025-08" db="UniProtKB">
        <authorList>
            <consortium name="RefSeq"/>
        </authorList>
    </citation>
    <scope>IDENTIFICATION</scope>
    <source>
        <strain evidence="2">Tuebingen</strain>
        <tissue evidence="2">Fibroblasts and whole tissue</tissue>
    </source>
</reference>
<proteinExistence type="predicted"/>
<organism evidence="1 2">
    <name type="scientific">Danio rerio</name>
    <name type="common">Zebrafish</name>
    <name type="synonym">Brachydanio rerio</name>
    <dbReference type="NCBI Taxonomy" id="7955"/>
    <lineage>
        <taxon>Eukaryota</taxon>
        <taxon>Metazoa</taxon>
        <taxon>Chordata</taxon>
        <taxon>Craniata</taxon>
        <taxon>Vertebrata</taxon>
        <taxon>Euteleostomi</taxon>
        <taxon>Actinopterygii</taxon>
        <taxon>Neopterygii</taxon>
        <taxon>Teleostei</taxon>
        <taxon>Ostariophysi</taxon>
        <taxon>Cypriniformes</taxon>
        <taxon>Danionidae</taxon>
        <taxon>Danioninae</taxon>
        <taxon>Danio</taxon>
    </lineage>
</organism>
<dbReference type="Proteomes" id="UP000000437">
    <property type="component" value="Chromosome 15"/>
</dbReference>
<accession>A0AC58HDP3</accession>
<keyword evidence="1" id="KW-1185">Reference proteome</keyword>
<name>A0AC58HDP3_DANRE</name>
<protein>
    <submittedName>
        <fullName evidence="2">Uncharacterized protein si:ch211-281l24.3 isoform X1</fullName>
    </submittedName>
</protein>
<sequence>MPVQRKFFDSQFQHPPALQQANGLNWAKQSYSLRTNGEPSPGPTLPQSSVLYNGAGVMGENERPDEAPSPAASYCSFKSNHSVDCLTTFSDTTQIHGVKRMQQDEMLFTLPSNLTMDYAQSVDQQTMLNDPTQHAVADNIFLKSLSGMRAYVRTSPAPSYMSAKSDQSIDRPIVFTNETDHNYMNLISHEAASSAASLTSWESDQSDCLTQWERTELSYTRKRQFETTSPAPSTLSLQSHQSMDRPAVFKNENQQQCKAASPAPTLTSLKSELSMDRPIVFGKKQSARLKSERPDEAPSPVTSLFSLNSISSMDRPIVFNDKTQHNNVDRLLESVRQLNEGLSQKYMEYERKRQFETTSPAPSTLSLQSHQSMDRPAVFKNENQQQCKAASPAPTLTSLKSELSMDRPIVFGKKQSERLKSERPDEAPSPVTSLFSLNSISSMDRPIVFNDKTQHNNVDRLKPCKAASPEPSKTESLKIEQSQSCSTISATLLTEDHYRCLVCSQVFKDPVSLPCGHSCCKHCFWSCNNKPKSYSCPQCSKRFRGRPMLNVNVALANLIEELKRAGFSPVLPAKCFAGFEDVACDICTERKLKAVKSCLTCTASYCETHVRQHYTVPALQRHKLVEAIRLPQKDGKSQEDDLKAALKERDMQAKRLCGGFEIHCIDFSDVIEMAALHHSLSLGMLYDSHSNSFLQDIMLEEDSVASMKVSLPRPQTCVKILECDSFQDRCRALDISSSMLQKSKSVLAKLSGAAAFLNHPEQSQNQDRVTLHYRTTTRLDMISQRLLEEVTLPSVINETTATHVIIGVCYGAQAVFVFDDSNQGISEKRSTEMKNIIKKITTSISARDVFLSLSETEKATTISHDCNLYIDMGDWTNPVSIEKALEIYDSLPSLLGPKGEKAVPLKVWLYPLDKEDKSSVSAAVSGVSENLHEAEKILGDLRKQIKICQDMITDCNNFMVIMWFPAIKEKLVQFLDFLQEYKNNFHRRIAESMHMIKQEPEMSWQHFLESHYKSPFHAEKTNRWLENKETELKILNDCKAADITVVKSQAELQHIISHPQKKEVLCLNLFSPDAEDVYLSVLRKHINCDHMTSHDSLLTNLTDVHLFIASKETNEDEEQTKFIAAAVPDKDFPKYSVQFYHAQRIVSRNVMLGTNPDIAQIVQIKHTSVSLKLILQQAKSNVRYVVQYRALENDGKNYTSWNHDIVEDPTLKRTCIISNLKSGYHYQLRYSVIENDRMSSFSKIIHFQTAVAATPGDPLVNKPNTDTLRVTWQKAEADEDCPVLHYMVEYKEAGLEGWSAVQTQGPECECTLTVPHSTCYRVRVSAVYEDAISKTTSETEVPVDVWRIKLSERKISILQEVLKIQTEKKPVELIDWTDEESEVRGFLQCLPYISELRFAASHNESSDLYSKKFILDVCLQAALCQKKTEDETVKILLSSVDYEKSDFLLDLYSHVKDYEKQTGKCVLPALKLFYQSAPAVWSIDLSQRKSTFFLEVLKLQTEKKPVELRGWTDEESEVREFIQCLPYISQLRFYSFPLCKERTVQFLVNLIVTASKYNTIKENYTDLLTSVCSYSTFPFDEKYFSVQANQCDFLLDLYSHVKDNESQTGKIVLQALRPVYQSAPAVWRINLSKRKSSLLLEVLKLQTEKKPVELIDWTDEESEVRGFIQCLPYISHLRFHAAPKESSQPWNRRKRFILDVCLQAAFCQKETVELTFKILLSSVNYEKSAFLLDLYSHVKDYESQTDKIVLPALQSVYQSAAPEVWRIDLSQKKSSILLEVLKLQTEKKTVELIDLTNDNIEVNIFLRCLPYISELRFVSSQNESVELRNKRKRFILDVCFQAALCQKNTEDETVKILLSSLNYEKSDFLLDLYSHVKDYEKQTGKCVLPALKLFYQSAPAVWSIDLSQRKSTFFLEVVKLQTEKKPVELRGWTDDHLEINRFLLCLPYISQLRFYSTQNESAELWGSRKRFMLDLCLNAALYQKKTIDTAVKILLSSVDYEKSDFLLDLCSHVKDYEKQKGKCVLPALKPFYQSAPAVWSIDLSQRKISILLEVLKLQTEKKPVELIDWTDEESEVRGFIQCLPYISELRFCHCVFSKKRPFQFLVNLIVAASGSNEIGAGKNYTDLLTSVCSYSTFPFDERNFSVQANQCDFLLDLCSHVKDYESQTGRSVLPALQPVYQSASPAVWRINLFERKSSILLEVLKLQTEKKPVELIDWTDNESEAREFLKCLPYISQLRNADHYFPSLCKVSSIKADKVTLLQALDCTITLSGKLPSSTCRSVGKVLGLSSSKLNLTLKPQAISIRGLKLLLRPIKQLQKLSVEDKFLLKMVRVLRSINYRFPLATEKLSLDTNDSEQNHLHILSSLTSLLRLMSVKCLDLSQCKSEALTFTALLCLQEHLTLRFSQETLQQLISVVYKAQDDLLTSFFLKRVSKDLTFCSLNWEVIHYLVQCHMQNFKLDLSKRKISCENIKEFLPWLSRIHWKRLSPSLTLSIIMEIYESRFPEYVSSLMSSAGNYINLNGRVLDSVHCAALRFTLEHCNTLKLNLLWTSIPEEELKSILPLFNRVTQLSVDRLLLLKLLHCCSSTDVQQEAAAALLSALKNTLDFSCSTALDLTDTEENQEHFNLSIKDSSIISSVLQKTLNVKLILKDCELSDEALKQLWPILPKVQLSCSKALLLQFLACISKDRAERRCLRSAEALSQALGEEMDLSHTQMDQRSCEQLAVFLEYSEGLTELDLSHCKLTDQCMEPLLPHLHKTQTLDLSHNNITDESANKIHSIVSNHSNIQTVRLFGNRINDRKQFIKDKRFEIW</sequence>
<evidence type="ECO:0000313" key="2">
    <source>
        <dbReference type="RefSeq" id="XP_073780085.1"/>
    </source>
</evidence>
<evidence type="ECO:0000313" key="1">
    <source>
        <dbReference type="Proteomes" id="UP000000437"/>
    </source>
</evidence>
<dbReference type="RefSeq" id="XP_073780085.1">
    <property type="nucleotide sequence ID" value="XM_073923984.1"/>
</dbReference>
<gene>
    <name evidence="2" type="primary">si:ch211-281l24.3</name>
</gene>